<organism evidence="1 2">
    <name type="scientific">Panagrolaimus sp. ES5</name>
    <dbReference type="NCBI Taxonomy" id="591445"/>
    <lineage>
        <taxon>Eukaryota</taxon>
        <taxon>Metazoa</taxon>
        <taxon>Ecdysozoa</taxon>
        <taxon>Nematoda</taxon>
        <taxon>Chromadorea</taxon>
        <taxon>Rhabditida</taxon>
        <taxon>Tylenchina</taxon>
        <taxon>Panagrolaimomorpha</taxon>
        <taxon>Panagrolaimoidea</taxon>
        <taxon>Panagrolaimidae</taxon>
        <taxon>Panagrolaimus</taxon>
    </lineage>
</organism>
<protein>
    <submittedName>
        <fullName evidence="2">Uncharacterized protein</fullName>
    </submittedName>
</protein>
<dbReference type="Proteomes" id="UP000887579">
    <property type="component" value="Unplaced"/>
</dbReference>
<sequence length="172" mass="20150">MAFIKGPNFDPHFWSGWVETPACDCPNEEKFAYMYEWKTSTKAASGLVTTTRVLLGIATLGLTEKKIHKKDLTHECVIVRYKCKKCEKEFAIQYEIDEGEDGRLKDYGHFESHLKIRECVNINLSFAFVQECYEKMWGNYKFFGHNCFHWAKDFSYKLRLADSEAFIYGRHG</sequence>
<name>A0AC34FWH9_9BILA</name>
<reference evidence="2" key="1">
    <citation type="submission" date="2022-11" db="UniProtKB">
        <authorList>
            <consortium name="WormBaseParasite"/>
        </authorList>
    </citation>
    <scope>IDENTIFICATION</scope>
</reference>
<proteinExistence type="predicted"/>
<evidence type="ECO:0000313" key="2">
    <source>
        <dbReference type="WBParaSite" id="ES5_v2.g21641.t1"/>
    </source>
</evidence>
<evidence type="ECO:0000313" key="1">
    <source>
        <dbReference type="Proteomes" id="UP000887579"/>
    </source>
</evidence>
<dbReference type="WBParaSite" id="ES5_v2.g21641.t1">
    <property type="protein sequence ID" value="ES5_v2.g21641.t1"/>
    <property type="gene ID" value="ES5_v2.g21641"/>
</dbReference>
<accession>A0AC34FWH9</accession>